<dbReference type="Pfam" id="PF02518">
    <property type="entry name" value="HATPase_c"/>
    <property type="match status" value="1"/>
</dbReference>
<evidence type="ECO:0000256" key="4">
    <source>
        <dbReference type="ARBA" id="ARBA00022679"/>
    </source>
</evidence>
<keyword evidence="7" id="KW-0812">Transmembrane</keyword>
<keyword evidence="10" id="KW-0547">Nucleotide-binding</keyword>
<dbReference type="PRINTS" id="PR00344">
    <property type="entry name" value="BCTRLSENSOR"/>
</dbReference>
<protein>
    <recommendedName>
        <fullName evidence="2">histidine kinase</fullName>
        <ecNumber evidence="2">2.7.13.3</ecNumber>
    </recommendedName>
</protein>
<accession>A0ABT9D110</accession>
<keyword evidence="4" id="KW-0808">Transferase</keyword>
<dbReference type="EMBL" id="JAUQOO010000034">
    <property type="protein sequence ID" value="MDO7930260.1"/>
    <property type="molecule type" value="Genomic_DNA"/>
</dbReference>
<dbReference type="InterPro" id="IPR000014">
    <property type="entry name" value="PAS"/>
</dbReference>
<dbReference type="Pfam" id="PF00512">
    <property type="entry name" value="HisKA"/>
    <property type="match status" value="1"/>
</dbReference>
<dbReference type="SMART" id="SM00387">
    <property type="entry name" value="HATPase_c"/>
    <property type="match status" value="1"/>
</dbReference>
<dbReference type="CDD" id="cd00130">
    <property type="entry name" value="PAS"/>
    <property type="match status" value="1"/>
</dbReference>
<evidence type="ECO:0000313" key="11">
    <source>
        <dbReference type="Proteomes" id="UP001223016"/>
    </source>
</evidence>
<dbReference type="EC" id="2.7.13.3" evidence="2"/>
<proteinExistence type="predicted"/>
<dbReference type="InterPro" id="IPR004358">
    <property type="entry name" value="Sig_transdc_His_kin-like_C"/>
</dbReference>
<dbReference type="Proteomes" id="UP001223016">
    <property type="component" value="Unassembled WGS sequence"/>
</dbReference>
<dbReference type="PROSITE" id="PS50109">
    <property type="entry name" value="HIS_KIN"/>
    <property type="match status" value="1"/>
</dbReference>
<comment type="caution">
    <text evidence="10">The sequence shown here is derived from an EMBL/GenBank/DDBJ whole genome shotgun (WGS) entry which is preliminary data.</text>
</comment>
<dbReference type="InterPro" id="IPR005467">
    <property type="entry name" value="His_kinase_dom"/>
</dbReference>
<keyword evidence="7" id="KW-0472">Membrane</keyword>
<organism evidence="10 11">
    <name type="scientific">Pseudomonas serbiensis</name>
    <dbReference type="NCBI Taxonomy" id="3064350"/>
    <lineage>
        <taxon>Bacteria</taxon>
        <taxon>Pseudomonadati</taxon>
        <taxon>Pseudomonadota</taxon>
        <taxon>Gammaproteobacteria</taxon>
        <taxon>Pseudomonadales</taxon>
        <taxon>Pseudomonadaceae</taxon>
        <taxon>Pseudomonas</taxon>
    </lineage>
</organism>
<dbReference type="InterPro" id="IPR036890">
    <property type="entry name" value="HATPase_C_sf"/>
</dbReference>
<feature type="transmembrane region" description="Helical" evidence="7">
    <location>
        <begin position="21"/>
        <end position="40"/>
    </location>
</feature>
<dbReference type="GO" id="GO:0005524">
    <property type="term" value="F:ATP binding"/>
    <property type="evidence" value="ECO:0007669"/>
    <property type="project" value="UniProtKB-KW"/>
</dbReference>
<evidence type="ECO:0000256" key="7">
    <source>
        <dbReference type="SAM" id="Phobius"/>
    </source>
</evidence>
<sequence>MSQIKPSIDFRRWIWRAFLRTSLVPLVVVELALLIAYFLANQSILDSQSDYLHQNATRELQASVKQNADIVDSELEQISSLSRLLASTVETELAETLPYEPAKLTTSPDGVRYSDVNDGGAASFYSNITPLDRQDLDMVSRLKRVDYMMKALKEGNQLITSVYFNSADSYNRIYPWINTLTQYPHDMNIPLFNFYYLADAKHNPLRKPVWTDVYLDPAGKGWMMSVVTPVYVGDTLKGVVGIDVTVDAILQKIARLHVPWVGYLTLLSKEHTIMALPTEGESDFGVPPRENRDGYKKIRHEHFKSSEFSLASHPDLRALDLALNLQQNGLISTELDQRTHLIAWSKILSAEWNLLAVVEEHIVTQEVQHQARHFQYVGYLMVAGLLAFYAVFFAYLWMRSRNLSQQLTTPMLGLANMIREIGQGNWAPLAPRSNIKELNTMSSQTLDMGRQLAAADARQRAAQQRLQIVLENVTEGMWEYTPQSDTFMFKGPLCNRFGLAAENVSPKFLLGLMPEEDRQGFWRLLETVQANDSCVAEVEFRLPDRQGELIWLLCRASTLSSPTTRNPTTVVGTCVDIDTLKQVEQDLREKTIEAQAASQTKSRFISSMSHELKTPLNAILGFAQLSQLHPDVSPAQAHAYTQEIMNASIHLQQLVEDLLEWSSLQAEAPRITLKPVDVETLFQECLAMITPQIVVQGLSLKILPLPLPCLVMADGRRTKQVLINLLTNAVKYNRTNGSIVMGAEVDERQQIVRLFVEDNGQGIDPDLQEQLFQPFQRLGKENSKIQGTGIGLALCQELAELMSGKMGVISKVATGSRFWIELPKAFSQKN</sequence>
<dbReference type="CDD" id="cd00082">
    <property type="entry name" value="HisKA"/>
    <property type="match status" value="1"/>
</dbReference>
<evidence type="ECO:0000313" key="10">
    <source>
        <dbReference type="EMBL" id="MDO7930260.1"/>
    </source>
</evidence>
<dbReference type="SUPFAM" id="SSF55785">
    <property type="entry name" value="PYP-like sensor domain (PAS domain)"/>
    <property type="match status" value="1"/>
</dbReference>
<dbReference type="SUPFAM" id="SSF55874">
    <property type="entry name" value="ATPase domain of HSP90 chaperone/DNA topoisomerase II/histidine kinase"/>
    <property type="match status" value="1"/>
</dbReference>
<evidence type="ECO:0000259" key="9">
    <source>
        <dbReference type="PROSITE" id="PS50113"/>
    </source>
</evidence>
<dbReference type="PANTHER" id="PTHR43711">
    <property type="entry name" value="TWO-COMPONENT HISTIDINE KINASE"/>
    <property type="match status" value="1"/>
</dbReference>
<evidence type="ECO:0000256" key="2">
    <source>
        <dbReference type="ARBA" id="ARBA00012438"/>
    </source>
</evidence>
<keyword evidence="7" id="KW-1133">Transmembrane helix</keyword>
<dbReference type="CDD" id="cd12913">
    <property type="entry name" value="PDC1_MCP_like"/>
    <property type="match status" value="1"/>
</dbReference>
<dbReference type="Gene3D" id="3.30.565.10">
    <property type="entry name" value="Histidine kinase-like ATPase, C-terminal domain"/>
    <property type="match status" value="1"/>
</dbReference>
<dbReference type="Gene3D" id="1.10.287.130">
    <property type="match status" value="1"/>
</dbReference>
<evidence type="ECO:0000256" key="3">
    <source>
        <dbReference type="ARBA" id="ARBA00022553"/>
    </source>
</evidence>
<reference evidence="10 11" key="1">
    <citation type="submission" date="2023-07" db="EMBL/GenBank/DDBJ databases">
        <title>Identification of four novel Pseudomonas species associated with bacterial leaf spot of cucurbits.</title>
        <authorList>
            <person name="Fullem K.R."/>
        </authorList>
    </citation>
    <scope>NUCLEOTIDE SEQUENCE [LARGE SCALE GENOMIC DNA]</scope>
    <source>
        <strain evidence="10 11">KFB 138</strain>
    </source>
</reference>
<gene>
    <name evidence="10" type="ORF">Q6A51_26165</name>
</gene>
<comment type="catalytic activity">
    <reaction evidence="1">
        <text>ATP + protein L-histidine = ADP + protein N-phospho-L-histidine.</text>
        <dbReference type="EC" id="2.7.13.3"/>
    </reaction>
</comment>
<evidence type="ECO:0000256" key="1">
    <source>
        <dbReference type="ARBA" id="ARBA00000085"/>
    </source>
</evidence>
<dbReference type="InterPro" id="IPR003661">
    <property type="entry name" value="HisK_dim/P_dom"/>
</dbReference>
<name>A0ABT9D110_9PSED</name>
<dbReference type="InterPro" id="IPR003594">
    <property type="entry name" value="HATPase_dom"/>
</dbReference>
<dbReference type="PROSITE" id="PS50113">
    <property type="entry name" value="PAC"/>
    <property type="match status" value="1"/>
</dbReference>
<dbReference type="RefSeq" id="WP_304576052.1">
    <property type="nucleotide sequence ID" value="NZ_JAUQOO010000034.1"/>
</dbReference>
<feature type="domain" description="Histidine kinase" evidence="8">
    <location>
        <begin position="607"/>
        <end position="826"/>
    </location>
</feature>
<dbReference type="InterPro" id="IPR050736">
    <property type="entry name" value="Sensor_HK_Regulatory"/>
</dbReference>
<dbReference type="InterPro" id="IPR035965">
    <property type="entry name" value="PAS-like_dom_sf"/>
</dbReference>
<feature type="transmembrane region" description="Helical" evidence="7">
    <location>
        <begin position="376"/>
        <end position="397"/>
    </location>
</feature>
<keyword evidence="3" id="KW-0597">Phosphoprotein</keyword>
<dbReference type="Gene3D" id="3.30.450.20">
    <property type="entry name" value="PAS domain"/>
    <property type="match status" value="2"/>
</dbReference>
<evidence type="ECO:0000259" key="8">
    <source>
        <dbReference type="PROSITE" id="PS50109"/>
    </source>
</evidence>
<feature type="domain" description="PAC" evidence="9">
    <location>
        <begin position="536"/>
        <end position="589"/>
    </location>
</feature>
<keyword evidence="11" id="KW-1185">Reference proteome</keyword>
<dbReference type="InterPro" id="IPR000700">
    <property type="entry name" value="PAS-assoc_C"/>
</dbReference>
<keyword evidence="5" id="KW-0418">Kinase</keyword>
<dbReference type="NCBIfam" id="TIGR00229">
    <property type="entry name" value="sensory_box"/>
    <property type="match status" value="1"/>
</dbReference>
<evidence type="ECO:0000256" key="6">
    <source>
        <dbReference type="ARBA" id="ARBA00023012"/>
    </source>
</evidence>
<keyword evidence="6" id="KW-0902">Two-component regulatory system</keyword>
<keyword evidence="10" id="KW-0067">ATP-binding</keyword>
<dbReference type="SMART" id="SM00388">
    <property type="entry name" value="HisKA"/>
    <property type="match status" value="1"/>
</dbReference>
<dbReference type="InterPro" id="IPR036097">
    <property type="entry name" value="HisK_dim/P_sf"/>
</dbReference>
<dbReference type="PANTHER" id="PTHR43711:SF26">
    <property type="entry name" value="SENSOR HISTIDINE KINASE RCSC"/>
    <property type="match status" value="1"/>
</dbReference>
<evidence type="ECO:0000256" key="5">
    <source>
        <dbReference type="ARBA" id="ARBA00022777"/>
    </source>
</evidence>
<dbReference type="SUPFAM" id="SSF47384">
    <property type="entry name" value="Homodimeric domain of signal transducing histidine kinase"/>
    <property type="match status" value="1"/>
</dbReference>